<dbReference type="AlphaFoldDB" id="A0AAD6PGZ3"/>
<dbReference type="EMBL" id="JAPFFJ010000004">
    <property type="protein sequence ID" value="KAJ6429509.1"/>
    <property type="molecule type" value="Genomic_DNA"/>
</dbReference>
<proteinExistence type="inferred from homology"/>
<dbReference type="InterPro" id="IPR017853">
    <property type="entry name" value="GH"/>
</dbReference>
<evidence type="ECO:0000313" key="3">
    <source>
        <dbReference type="EMBL" id="KAJ6429509.1"/>
    </source>
</evidence>
<dbReference type="PANTHER" id="PTHR10353:SF302">
    <property type="entry name" value="BETA-GLUCOSIDASE 40"/>
    <property type="match status" value="1"/>
</dbReference>
<accession>A0AAD6PGZ3</accession>
<evidence type="ECO:0000313" key="4">
    <source>
        <dbReference type="Proteomes" id="UP001162972"/>
    </source>
</evidence>
<dbReference type="GO" id="GO:0005975">
    <property type="term" value="P:carbohydrate metabolic process"/>
    <property type="evidence" value="ECO:0007669"/>
    <property type="project" value="InterPro"/>
</dbReference>
<dbReference type="Proteomes" id="UP001162972">
    <property type="component" value="Chromosome 8"/>
</dbReference>
<name>A0AAD6PGZ3_9ROSI</name>
<dbReference type="SUPFAM" id="SSF51445">
    <property type="entry name" value="(Trans)glycosidases"/>
    <property type="match status" value="1"/>
</dbReference>
<comment type="similarity">
    <text evidence="1 2">Belongs to the glycosyl hydrolase 1 family.</text>
</comment>
<dbReference type="InterPro" id="IPR001360">
    <property type="entry name" value="Glyco_hydro_1"/>
</dbReference>
<dbReference type="PANTHER" id="PTHR10353">
    <property type="entry name" value="GLYCOSYL HYDROLASE"/>
    <property type="match status" value="1"/>
</dbReference>
<reference evidence="3 4" key="1">
    <citation type="journal article" date="2023" name="Int. J. Mol. Sci.">
        <title>De Novo Assembly and Annotation of 11 Diverse Shrub Willow (Salix) Genomes Reveals Novel Gene Organization in Sex-Linked Regions.</title>
        <authorList>
            <person name="Hyden B."/>
            <person name="Feng K."/>
            <person name="Yates T.B."/>
            <person name="Jawdy S."/>
            <person name="Cereghino C."/>
            <person name="Smart L.B."/>
            <person name="Muchero W."/>
        </authorList>
    </citation>
    <scope>NUCLEOTIDE SEQUENCE [LARGE SCALE GENOMIC DNA]</scope>
    <source>
        <tissue evidence="3">Shoot tip</tissue>
    </source>
</reference>
<dbReference type="Pfam" id="PF00232">
    <property type="entry name" value="Glyco_hydro_1"/>
    <property type="match status" value="1"/>
</dbReference>
<organism evidence="3 4">
    <name type="scientific">Salix udensis</name>
    <dbReference type="NCBI Taxonomy" id="889485"/>
    <lineage>
        <taxon>Eukaryota</taxon>
        <taxon>Viridiplantae</taxon>
        <taxon>Streptophyta</taxon>
        <taxon>Embryophyta</taxon>
        <taxon>Tracheophyta</taxon>
        <taxon>Spermatophyta</taxon>
        <taxon>Magnoliopsida</taxon>
        <taxon>eudicotyledons</taxon>
        <taxon>Gunneridae</taxon>
        <taxon>Pentapetalae</taxon>
        <taxon>rosids</taxon>
        <taxon>fabids</taxon>
        <taxon>Malpighiales</taxon>
        <taxon>Salicaceae</taxon>
        <taxon>Saliceae</taxon>
        <taxon>Salix</taxon>
    </lineage>
</organism>
<dbReference type="Gene3D" id="3.20.20.80">
    <property type="entry name" value="Glycosidases"/>
    <property type="match status" value="2"/>
</dbReference>
<dbReference type="GO" id="GO:0008422">
    <property type="term" value="F:beta-glucosidase activity"/>
    <property type="evidence" value="ECO:0007669"/>
    <property type="project" value="TreeGrafter"/>
</dbReference>
<protein>
    <submittedName>
        <fullName evidence="3">Uncharacterized protein</fullName>
    </submittedName>
</protein>
<keyword evidence="4" id="KW-1185">Reference proteome</keyword>
<sequence length="165" mass="18018">MSKGGRRSIGLGERYGKYEGAVKEDGRGPSVWDKFSHTFGNTSSPTTESTSGQGHSMISMCIFNSQGKITDFSNADVAVDQFHLFDVHGTGKINQAGVDHYNKFINALLAQGKPLHQIILGKKYKAKQQGSLGISLDVMWFEPATNSTNDIEAAQRAQDFLYLGI</sequence>
<evidence type="ECO:0000256" key="2">
    <source>
        <dbReference type="RuleBase" id="RU003690"/>
    </source>
</evidence>
<comment type="caution">
    <text evidence="3">The sequence shown here is derived from an EMBL/GenBank/DDBJ whole genome shotgun (WGS) entry which is preliminary data.</text>
</comment>
<gene>
    <name evidence="3" type="ORF">OIU84_021007</name>
</gene>
<evidence type="ECO:0000256" key="1">
    <source>
        <dbReference type="ARBA" id="ARBA00010838"/>
    </source>
</evidence>